<evidence type="ECO:0000313" key="5">
    <source>
        <dbReference type="Proteomes" id="UP000325003"/>
    </source>
</evidence>
<dbReference type="Gene3D" id="2.150.10.10">
    <property type="entry name" value="Serralysin-like metalloprotease, C-terminal"/>
    <property type="match status" value="3"/>
</dbReference>
<reference evidence="4 5" key="1">
    <citation type="submission" date="2019-09" db="EMBL/GenBank/DDBJ databases">
        <title>Nocardioides panacisoli sp. nov., isolated from the soil of a ginseng field.</title>
        <authorList>
            <person name="Cho C."/>
        </authorList>
    </citation>
    <scope>NUCLEOTIDE SEQUENCE [LARGE SCALE GENOMIC DNA]</scope>
    <source>
        <strain evidence="4 5">BN130099</strain>
    </source>
</reference>
<reference evidence="4 5" key="2">
    <citation type="submission" date="2019-09" db="EMBL/GenBank/DDBJ databases">
        <authorList>
            <person name="Jin C."/>
        </authorList>
    </citation>
    <scope>NUCLEOTIDE SEQUENCE [LARGE SCALE GENOMIC DNA]</scope>
    <source>
        <strain evidence="4 5">BN130099</strain>
    </source>
</reference>
<feature type="region of interest" description="Disordered" evidence="2">
    <location>
        <begin position="572"/>
        <end position="593"/>
    </location>
</feature>
<dbReference type="PRINTS" id="PR00313">
    <property type="entry name" value="CABNDNGRPT"/>
</dbReference>
<dbReference type="Pfam" id="PF00353">
    <property type="entry name" value="HemolysinCabind"/>
    <property type="match status" value="4"/>
</dbReference>
<keyword evidence="3" id="KW-0732">Signal</keyword>
<evidence type="ECO:0000256" key="3">
    <source>
        <dbReference type="SAM" id="SignalP"/>
    </source>
</evidence>
<proteinExistence type="inferred from homology"/>
<dbReference type="PANTHER" id="PTHR36842:SF1">
    <property type="entry name" value="PROTEIN TOLB"/>
    <property type="match status" value="1"/>
</dbReference>
<dbReference type="SUPFAM" id="SSF51120">
    <property type="entry name" value="beta-Roll"/>
    <property type="match status" value="2"/>
</dbReference>
<evidence type="ECO:0000313" key="4">
    <source>
        <dbReference type="EMBL" id="KAA1421140.1"/>
    </source>
</evidence>
<dbReference type="InterPro" id="IPR011042">
    <property type="entry name" value="6-blade_b-propeller_TolB-like"/>
</dbReference>
<dbReference type="SUPFAM" id="SSF69304">
    <property type="entry name" value="Tricorn protease N-terminal domain"/>
    <property type="match status" value="1"/>
</dbReference>
<gene>
    <name evidence="4" type="ORF">F0U44_02135</name>
</gene>
<feature type="region of interest" description="Disordered" evidence="2">
    <location>
        <begin position="378"/>
        <end position="400"/>
    </location>
</feature>
<dbReference type="AlphaFoldDB" id="A0A5B1LMW4"/>
<dbReference type="RefSeq" id="WP_149726600.1">
    <property type="nucleotide sequence ID" value="NZ_VUJV01000001.1"/>
</dbReference>
<comment type="caution">
    <text evidence="4">The sequence shown here is derived from an EMBL/GenBank/DDBJ whole genome shotgun (WGS) entry which is preliminary data.</text>
</comment>
<keyword evidence="5" id="KW-1185">Reference proteome</keyword>
<name>A0A5B1LMW4_9ACTN</name>
<feature type="region of interest" description="Disordered" evidence="2">
    <location>
        <begin position="412"/>
        <end position="465"/>
    </location>
</feature>
<dbReference type="GO" id="GO:0005509">
    <property type="term" value="F:calcium ion binding"/>
    <property type="evidence" value="ECO:0007669"/>
    <property type="project" value="InterPro"/>
</dbReference>
<dbReference type="InterPro" id="IPR001343">
    <property type="entry name" value="Hemolysn_Ca-bd"/>
</dbReference>
<feature type="chain" id="PRO_5038996612" description="DUF5050 domain-containing protein" evidence="3">
    <location>
        <begin position="28"/>
        <end position="593"/>
    </location>
</feature>
<accession>A0A5B1LMW4</accession>
<dbReference type="Proteomes" id="UP000325003">
    <property type="component" value="Unassembled WGS sequence"/>
</dbReference>
<dbReference type="Pfam" id="PF07676">
    <property type="entry name" value="PD40"/>
    <property type="match status" value="5"/>
</dbReference>
<dbReference type="Gene3D" id="2.120.10.30">
    <property type="entry name" value="TolB, C-terminal domain"/>
    <property type="match status" value="1"/>
</dbReference>
<feature type="signal peptide" evidence="3">
    <location>
        <begin position="1"/>
        <end position="27"/>
    </location>
</feature>
<evidence type="ECO:0000256" key="1">
    <source>
        <dbReference type="ARBA" id="ARBA00009820"/>
    </source>
</evidence>
<evidence type="ECO:0000256" key="2">
    <source>
        <dbReference type="SAM" id="MobiDB-lite"/>
    </source>
</evidence>
<comment type="similarity">
    <text evidence="1">Belongs to the TolB family.</text>
</comment>
<evidence type="ECO:0008006" key="6">
    <source>
        <dbReference type="Google" id="ProtNLM"/>
    </source>
</evidence>
<sequence length="593" mass="58977">MNLASIACRLGPLLALPFLAVAGGTAAAPPSAAATPGANGDVVFTRDLGGGNTEIYVVAPGGFETRLTNVTSEDTSPAFSPDGGSIVFLSDRAGGETEVYRMNADGTGVTRLTTSSAAESSPSYSPDGRFIIFSSNRRGSFDIYRMPADGGTATRVTSANGYEGNPSYSPDGRRIAFMATSDFGGLAIPHLSVMDADGTGAGQLSTTWDNSPSWSPDGSSIIFTVQADGSQTVYRIGADGLGRTQLTSGGGLFSADFDPAYSPDGTSIVYASTDDGDGVDLYTAGSDGRSPIALTDSEHDDSEPNWGPAYVECQGRAATITGTASNDVLTGTPGPDVIAGLGGDDVLQGYDGADTFCGGAGADTVTYADHEAAVVANLTGGSGDDGSPEDGPAGSRDSIGKDVERVVGGFGDDVLAGSSADNTLTGGPGDDTLTGGYGADTLLGSSGDDVVSGGEGDDTLDGGADADVFNGGPGIDLASYATRTASVIASIGTGTGDDGGASDGRVGERDTIRSNVENLTGGLSADTLTGDAGDNVIKGGLGADTLLGLAGIDKLLAADLIKDVKIDCGDGDDLPPQRDATDPKAVSCGTVAP</sequence>
<dbReference type="InterPro" id="IPR011659">
    <property type="entry name" value="WD40"/>
</dbReference>
<organism evidence="4 5">
    <name type="scientific">Nocardioides humilatus</name>
    <dbReference type="NCBI Taxonomy" id="2607660"/>
    <lineage>
        <taxon>Bacteria</taxon>
        <taxon>Bacillati</taxon>
        <taxon>Actinomycetota</taxon>
        <taxon>Actinomycetes</taxon>
        <taxon>Propionibacteriales</taxon>
        <taxon>Nocardioidaceae</taxon>
        <taxon>Nocardioides</taxon>
    </lineage>
</organism>
<dbReference type="EMBL" id="VUJV01000001">
    <property type="protein sequence ID" value="KAA1421140.1"/>
    <property type="molecule type" value="Genomic_DNA"/>
</dbReference>
<dbReference type="PANTHER" id="PTHR36842">
    <property type="entry name" value="PROTEIN TOLB HOMOLOG"/>
    <property type="match status" value="1"/>
</dbReference>
<dbReference type="InterPro" id="IPR011049">
    <property type="entry name" value="Serralysin-like_metalloprot_C"/>
</dbReference>
<protein>
    <recommendedName>
        <fullName evidence="6">DUF5050 domain-containing protein</fullName>
    </recommendedName>
</protein>